<name>A0A5J4YWB5_PORPP</name>
<evidence type="ECO:0000313" key="3">
    <source>
        <dbReference type="Proteomes" id="UP000324585"/>
    </source>
</evidence>
<dbReference type="EMBL" id="VRMN01000004">
    <property type="protein sequence ID" value="KAA8495024.1"/>
    <property type="molecule type" value="Genomic_DNA"/>
</dbReference>
<protein>
    <submittedName>
        <fullName evidence="2">Uncharacterized protein</fullName>
    </submittedName>
</protein>
<feature type="compositionally biased region" description="Basic and acidic residues" evidence="1">
    <location>
        <begin position="73"/>
        <end position="110"/>
    </location>
</feature>
<dbReference type="AlphaFoldDB" id="A0A5J4YWB5"/>
<reference evidence="3" key="1">
    <citation type="journal article" date="2019" name="Nat. Commun.">
        <title>Expansion of phycobilisome linker gene families in mesophilic red algae.</title>
        <authorList>
            <person name="Lee J."/>
            <person name="Kim D."/>
            <person name="Bhattacharya D."/>
            <person name="Yoon H.S."/>
        </authorList>
    </citation>
    <scope>NUCLEOTIDE SEQUENCE [LARGE SCALE GENOMIC DNA]</scope>
    <source>
        <strain evidence="3">CCMP 1328</strain>
    </source>
</reference>
<sequence length="167" mass="18582">MLGAGHVQFAFVSAASSTRPDAASWPLGWHGTKQRRCYRSNNLVMDMSELQRPPSATKRRKMLEQQPSQAQQEAERRRRVNWERELLKEKKDGGSRKERNFVMQREKRAGGADGSGRRRCAVASWGGIQLAKSARRESTSTLPGSTSNQRASGPPLPTLFISGRASS</sequence>
<evidence type="ECO:0000256" key="1">
    <source>
        <dbReference type="SAM" id="MobiDB-lite"/>
    </source>
</evidence>
<keyword evidence="3" id="KW-1185">Reference proteome</keyword>
<comment type="caution">
    <text evidence="2">The sequence shown here is derived from an EMBL/GenBank/DDBJ whole genome shotgun (WGS) entry which is preliminary data.</text>
</comment>
<dbReference type="Proteomes" id="UP000324585">
    <property type="component" value="Unassembled WGS sequence"/>
</dbReference>
<organism evidence="2 3">
    <name type="scientific">Porphyridium purpureum</name>
    <name type="common">Red alga</name>
    <name type="synonym">Porphyridium cruentum</name>
    <dbReference type="NCBI Taxonomy" id="35688"/>
    <lineage>
        <taxon>Eukaryota</taxon>
        <taxon>Rhodophyta</taxon>
        <taxon>Bangiophyceae</taxon>
        <taxon>Porphyridiales</taxon>
        <taxon>Porphyridiaceae</taxon>
        <taxon>Porphyridium</taxon>
    </lineage>
</organism>
<gene>
    <name evidence="2" type="ORF">FVE85_3265</name>
</gene>
<feature type="region of interest" description="Disordered" evidence="1">
    <location>
        <begin position="53"/>
        <end position="167"/>
    </location>
</feature>
<proteinExistence type="predicted"/>
<feature type="compositionally biased region" description="Polar residues" evidence="1">
    <location>
        <begin position="139"/>
        <end position="151"/>
    </location>
</feature>
<accession>A0A5J4YWB5</accession>
<evidence type="ECO:0000313" key="2">
    <source>
        <dbReference type="EMBL" id="KAA8495024.1"/>
    </source>
</evidence>